<gene>
    <name evidence="2" type="ORF">GMARGA_LOCUS11883</name>
</gene>
<protein>
    <submittedName>
        <fullName evidence="2">3310_t:CDS:1</fullName>
    </submittedName>
</protein>
<name>A0ABN7UY05_GIGMA</name>
<accession>A0ABN7UY05</accession>
<evidence type="ECO:0000313" key="3">
    <source>
        <dbReference type="Proteomes" id="UP000789901"/>
    </source>
</evidence>
<evidence type="ECO:0000256" key="1">
    <source>
        <dbReference type="SAM" id="MobiDB-lite"/>
    </source>
</evidence>
<feature type="compositionally biased region" description="Basic residues" evidence="1">
    <location>
        <begin position="150"/>
        <end position="170"/>
    </location>
</feature>
<comment type="caution">
    <text evidence="2">The sequence shown here is derived from an EMBL/GenBank/DDBJ whole genome shotgun (WGS) entry which is preliminary data.</text>
</comment>
<reference evidence="2 3" key="1">
    <citation type="submission" date="2021-06" db="EMBL/GenBank/DDBJ databases">
        <authorList>
            <person name="Kallberg Y."/>
            <person name="Tangrot J."/>
            <person name="Rosling A."/>
        </authorList>
    </citation>
    <scope>NUCLEOTIDE SEQUENCE [LARGE SCALE GENOMIC DNA]</scope>
    <source>
        <strain evidence="2 3">120-4 pot B 10/14</strain>
    </source>
</reference>
<keyword evidence="3" id="KW-1185">Reference proteome</keyword>
<feature type="region of interest" description="Disordered" evidence="1">
    <location>
        <begin position="137"/>
        <end position="181"/>
    </location>
</feature>
<evidence type="ECO:0000313" key="2">
    <source>
        <dbReference type="EMBL" id="CAG8697103.1"/>
    </source>
</evidence>
<proteinExistence type="predicted"/>
<sequence>MSLQNTPVILSKASKRNLRKKDLHATKKAKIEKPVSSITNEVDSISDKRENIFYNPLKRAHQQQVKAGKVCLEQTTISKALCRNSKDKQITASVLTDKMLEKGVNIKGYHHIFDSQCFKNALGETMVNLYTFQSSGDPDNPDSEIDIGMNKKKLGASKKRTIRNKKRPKTSKSGSQSQKVKNSRRVLQALINLQYRYINETPEMWYSCIRYPFRTLLENNPKYFSKNGFIYMTERSRDGNLRNHLKKCIAERHLTYSKPVGRNVKNGGVPSRKSVSSLSSDEIEKIYQAYWIMYSKGLAHYSYDYSHEVWNMVRNDGTSDEKRFLNITPRDIKIPDDRYVWYIDRKILAKDIPAYHQNGLYNHYTPYKWAEKKRDQLRE</sequence>
<dbReference type="Proteomes" id="UP000789901">
    <property type="component" value="Unassembled WGS sequence"/>
</dbReference>
<organism evidence="2 3">
    <name type="scientific">Gigaspora margarita</name>
    <dbReference type="NCBI Taxonomy" id="4874"/>
    <lineage>
        <taxon>Eukaryota</taxon>
        <taxon>Fungi</taxon>
        <taxon>Fungi incertae sedis</taxon>
        <taxon>Mucoromycota</taxon>
        <taxon>Glomeromycotina</taxon>
        <taxon>Glomeromycetes</taxon>
        <taxon>Diversisporales</taxon>
        <taxon>Gigasporaceae</taxon>
        <taxon>Gigaspora</taxon>
    </lineage>
</organism>
<feature type="compositionally biased region" description="Polar residues" evidence="1">
    <location>
        <begin position="171"/>
        <end position="180"/>
    </location>
</feature>
<dbReference type="EMBL" id="CAJVQB010007105">
    <property type="protein sequence ID" value="CAG8697103.1"/>
    <property type="molecule type" value="Genomic_DNA"/>
</dbReference>